<dbReference type="Proteomes" id="UP000515291">
    <property type="component" value="Chromosome"/>
</dbReference>
<accession>A0A7G6TSV1</accession>
<dbReference type="EMBL" id="CP050292">
    <property type="protein sequence ID" value="QND69833.1"/>
    <property type="molecule type" value="Genomic_DNA"/>
</dbReference>
<proteinExistence type="predicted"/>
<dbReference type="KEGG" id="trb:HB776_00135"/>
<name>A0A7G6TSV1_9BRAD</name>
<sequence>MLDGDTYSESYRASHSQRISWPTMARPSTLAIARRCGGTSNSPCSKAYCAPSEGRSEQVHECFLKRSLLLADHQLGFVQDSDAAEHQSDQAACFHAEKSETKIDASIFSSPLSCLPADQSGRQLNTILGASFRVLIAPFLSTADPAQGLAILESRSPVEQ</sequence>
<protein>
    <submittedName>
        <fullName evidence="1">Uncharacterized protein</fullName>
    </submittedName>
</protein>
<evidence type="ECO:0000313" key="2">
    <source>
        <dbReference type="Proteomes" id="UP000515291"/>
    </source>
</evidence>
<organism evidence="1 2">
    <name type="scientific">Tardiphaga robiniae</name>
    <dbReference type="NCBI Taxonomy" id="943830"/>
    <lineage>
        <taxon>Bacteria</taxon>
        <taxon>Pseudomonadati</taxon>
        <taxon>Pseudomonadota</taxon>
        <taxon>Alphaproteobacteria</taxon>
        <taxon>Hyphomicrobiales</taxon>
        <taxon>Nitrobacteraceae</taxon>
        <taxon>Tardiphaga</taxon>
    </lineage>
</organism>
<reference evidence="2" key="1">
    <citation type="journal article" date="2020" name="Mol. Plant Microbe">
        <title>Rhizobial microsymbionts of the narrowly endemic Oxytropis species growing in Kamchatka are characterized by significant genetic diversity and possess a set of genes that are associated with T3SS and T6SS secretion systems and can affect the development of symbiosis.</title>
        <authorList>
            <person name="Safronova V."/>
            <person name="Guro P."/>
            <person name="Sazanova A."/>
            <person name="Kuznetsova I."/>
            <person name="Belimov A."/>
            <person name="Yakubov V."/>
            <person name="Chirak E."/>
            <person name="Afonin A."/>
            <person name="Gogolev Y."/>
            <person name="Andronov E."/>
            <person name="Tikhonovich I."/>
        </authorList>
    </citation>
    <scope>NUCLEOTIDE SEQUENCE [LARGE SCALE GENOMIC DNA]</scope>
    <source>
        <strain evidence="2">581</strain>
    </source>
</reference>
<evidence type="ECO:0000313" key="1">
    <source>
        <dbReference type="EMBL" id="QND69833.1"/>
    </source>
</evidence>
<dbReference type="AlphaFoldDB" id="A0A7G6TSV1"/>
<gene>
    <name evidence="1" type="ORF">HB776_00135</name>
</gene>
<dbReference type="RefSeq" id="WP_184514168.1">
    <property type="nucleotide sequence ID" value="NZ_CP050292.1"/>
</dbReference>